<dbReference type="Pfam" id="PF13970">
    <property type="entry name" value="DUF4221"/>
    <property type="match status" value="1"/>
</dbReference>
<dbReference type="EMBL" id="JACIJO010000002">
    <property type="protein sequence ID" value="MBB6326432.1"/>
    <property type="molecule type" value="Genomic_DNA"/>
</dbReference>
<comment type="caution">
    <text evidence="1">The sequence shown here is derived from an EMBL/GenBank/DDBJ whole genome shotgun (WGS) entry which is preliminary data.</text>
</comment>
<sequence length="383" mass="44264">MSKYFCFLFALLLVGCNSEKTSENTDSDAFDFSYTIDTVIVDSKEEIIFLNWDLETSAISLDGKYLYNYDHSNTAIQFIDLENLVFEKSLPIEKEGPNGLGGNRVYHIYAAENDHLILTDSYHVAMIDLDGNKSMNFQYDKFDFKGKKLPETMRITSQESVSHDGSTLITTYGDLEMKNAPSGLAFFELEKRVFSHIPIAIFSELQPYLFRYYLDGNLAGMNQADTYLIMKNDSLIITSSAFNKINFYQFPTESITTKTFQSKLTSNSASSNYPKETHSRQELLEVGKTIENEVDFGPLLFDEENQVYWRFSKEMDRMIEDSIVFKTVLMAFDSNFDHMQEKLLSSDFQLPRKYFIRNGMIYTFLNIDDELAFVRLKPTISYE</sequence>
<dbReference type="InterPro" id="IPR025316">
    <property type="entry name" value="DUF4221"/>
</dbReference>
<evidence type="ECO:0000313" key="1">
    <source>
        <dbReference type="EMBL" id="MBB6326432.1"/>
    </source>
</evidence>
<dbReference type="PROSITE" id="PS51257">
    <property type="entry name" value="PROKAR_LIPOPROTEIN"/>
    <property type="match status" value="1"/>
</dbReference>
<dbReference type="Proteomes" id="UP000588604">
    <property type="component" value="Unassembled WGS sequence"/>
</dbReference>
<accession>A0A841MEB6</accession>
<proteinExistence type="predicted"/>
<evidence type="ECO:0000313" key="2">
    <source>
        <dbReference type="Proteomes" id="UP000588604"/>
    </source>
</evidence>
<dbReference type="AlphaFoldDB" id="A0A841MEB6"/>
<protein>
    <recommendedName>
        <fullName evidence="3">DUF4221 domain-containing protein</fullName>
    </recommendedName>
</protein>
<organism evidence="1 2">
    <name type="scientific">Algoriphagus iocasae</name>
    <dbReference type="NCBI Taxonomy" id="1836499"/>
    <lineage>
        <taxon>Bacteria</taxon>
        <taxon>Pseudomonadati</taxon>
        <taxon>Bacteroidota</taxon>
        <taxon>Cytophagia</taxon>
        <taxon>Cytophagales</taxon>
        <taxon>Cyclobacteriaceae</taxon>
        <taxon>Algoriphagus</taxon>
    </lineage>
</organism>
<dbReference type="SUPFAM" id="SSF63825">
    <property type="entry name" value="YWTD domain"/>
    <property type="match status" value="1"/>
</dbReference>
<dbReference type="RefSeq" id="WP_184495037.1">
    <property type="nucleotide sequence ID" value="NZ_JACIJO010000002.1"/>
</dbReference>
<name>A0A841MEB6_9BACT</name>
<keyword evidence="2" id="KW-1185">Reference proteome</keyword>
<gene>
    <name evidence="1" type="ORF">FHS59_002060</name>
</gene>
<reference evidence="1 2" key="1">
    <citation type="submission" date="2020-08" db="EMBL/GenBank/DDBJ databases">
        <title>Genomic Encyclopedia of Type Strains, Phase IV (KMG-IV): sequencing the most valuable type-strain genomes for metagenomic binning, comparative biology and taxonomic classification.</title>
        <authorList>
            <person name="Goeker M."/>
        </authorList>
    </citation>
    <scope>NUCLEOTIDE SEQUENCE [LARGE SCALE GENOMIC DNA]</scope>
    <source>
        <strain evidence="1 2">DSM 102044</strain>
    </source>
</reference>
<evidence type="ECO:0008006" key="3">
    <source>
        <dbReference type="Google" id="ProtNLM"/>
    </source>
</evidence>